<accession>D8JXP7</accession>
<keyword evidence="1" id="KW-0472">Membrane</keyword>
<dbReference type="EMBL" id="CP002083">
    <property type="protein sequence ID" value="ADJ25228.1"/>
    <property type="molecule type" value="Genomic_DNA"/>
</dbReference>
<evidence type="ECO:0000256" key="1">
    <source>
        <dbReference type="SAM" id="Phobius"/>
    </source>
</evidence>
<dbReference type="RefSeq" id="WP_013217387.1">
    <property type="nucleotide sequence ID" value="NC_014313.1"/>
</dbReference>
<evidence type="ECO:0000313" key="2">
    <source>
        <dbReference type="EMBL" id="ADJ25228.1"/>
    </source>
</evidence>
<dbReference type="AlphaFoldDB" id="D8JXP7"/>
<protein>
    <recommendedName>
        <fullName evidence="4">Transmembrane protein</fullName>
    </recommendedName>
</protein>
<proteinExistence type="predicted"/>
<dbReference type="HOGENOM" id="CLU_098677_1_0_5"/>
<keyword evidence="1" id="KW-0812">Transmembrane</keyword>
<keyword evidence="1" id="KW-1133">Transmembrane helix</keyword>
<dbReference type="STRING" id="582899.Hden_3437"/>
<reference evidence="3" key="1">
    <citation type="journal article" date="2011" name="J. Bacteriol.">
        <title>Genome sequences of eight morphologically diverse alphaproteobacteria.</title>
        <authorList>
            <consortium name="US DOE Joint Genome Institute"/>
            <person name="Brown P.J."/>
            <person name="Kysela D.T."/>
            <person name="Buechlein A."/>
            <person name="Hemmerich C."/>
            <person name="Brun Y.V."/>
        </authorList>
    </citation>
    <scope>NUCLEOTIDE SEQUENCE [LARGE SCALE GENOMIC DNA]</scope>
    <source>
        <strain evidence="3">ATCC 51888 / DSM 1869 / NCIB 11706 / TK 0415</strain>
    </source>
</reference>
<dbReference type="Proteomes" id="UP000002033">
    <property type="component" value="Chromosome"/>
</dbReference>
<evidence type="ECO:0000313" key="3">
    <source>
        <dbReference type="Proteomes" id="UP000002033"/>
    </source>
</evidence>
<dbReference type="InterPro" id="IPR009781">
    <property type="entry name" value="DUF1345"/>
</dbReference>
<feature type="transmembrane region" description="Helical" evidence="1">
    <location>
        <begin position="125"/>
        <end position="151"/>
    </location>
</feature>
<dbReference type="KEGG" id="hdn:Hden_3437"/>
<name>D8JXP7_HYPDA</name>
<dbReference type="eggNOG" id="COG4291">
    <property type="taxonomic scope" value="Bacteria"/>
</dbReference>
<dbReference type="Pfam" id="PF07077">
    <property type="entry name" value="DUF1345"/>
    <property type="match status" value="1"/>
</dbReference>
<gene>
    <name evidence="2" type="ordered locus">Hden_3437</name>
</gene>
<organism evidence="2 3">
    <name type="scientific">Hyphomicrobium denitrificans (strain ATCC 51888 / DSM 1869 / NCIMB 11706 / TK 0415)</name>
    <dbReference type="NCBI Taxonomy" id="582899"/>
    <lineage>
        <taxon>Bacteria</taxon>
        <taxon>Pseudomonadati</taxon>
        <taxon>Pseudomonadota</taxon>
        <taxon>Alphaproteobacteria</taxon>
        <taxon>Hyphomicrobiales</taxon>
        <taxon>Hyphomicrobiaceae</taxon>
        <taxon>Hyphomicrobium</taxon>
    </lineage>
</organism>
<evidence type="ECO:0008006" key="4">
    <source>
        <dbReference type="Google" id="ProtNLM"/>
    </source>
</evidence>
<feature type="transmembrane region" description="Helical" evidence="1">
    <location>
        <begin position="54"/>
        <end position="72"/>
    </location>
</feature>
<feature type="transmembrane region" description="Helical" evidence="1">
    <location>
        <begin position="92"/>
        <end position="113"/>
    </location>
</feature>
<feature type="transmembrane region" description="Helical" evidence="1">
    <location>
        <begin position="29"/>
        <end position="48"/>
    </location>
</feature>
<feature type="transmembrane region" description="Helical" evidence="1">
    <location>
        <begin position="211"/>
        <end position="232"/>
    </location>
</feature>
<sequence length="235" mass="25737">MNSSATVHKRAAWYSPHSVWRSLVLRPRAFAAAIAGFAVFMLLPNSFRGPVREAMAWCAGGGVYLVMAFRVMSSCSGQALKRRAARQDDSAIVILVVVLLAIFSSFSAIFGIIAEAKGASTDGKLFFVGLAAATIVISWLVTQVVFTLHYAHEFYAPHRSVDKDAPQALNFPEDKEPDYWDFFYFATSFGAASQTSDVMINSKSMRRLTTLHAIVSFFFNTMVLALTINLAASLA</sequence>
<keyword evidence="3" id="KW-1185">Reference proteome</keyword>